<evidence type="ECO:0000259" key="7">
    <source>
        <dbReference type="Pfam" id="PF24882"/>
    </source>
</evidence>
<feature type="domain" description="Origin recognition complex subunit 2 RecA-like" evidence="6">
    <location>
        <begin position="66"/>
        <end position="246"/>
    </location>
</feature>
<evidence type="ECO:0000256" key="4">
    <source>
        <dbReference type="ARBA" id="ARBA00023242"/>
    </source>
</evidence>
<dbReference type="EMBL" id="KV863779">
    <property type="protein sequence ID" value="ONK55106.1"/>
    <property type="molecule type" value="Genomic_DNA"/>
</dbReference>
<dbReference type="GO" id="GO:0005664">
    <property type="term" value="C:nuclear origin of replication recognition complex"/>
    <property type="evidence" value="ECO:0007669"/>
    <property type="project" value="UniProtKB-UniRule"/>
</dbReference>
<keyword evidence="4 5" id="KW-0539">Nucleus</keyword>
<dbReference type="PANTHER" id="PTHR14052">
    <property type="entry name" value="ORIGIN RECOGNITION COMPLEX SUBUNIT 2"/>
    <property type="match status" value="1"/>
</dbReference>
<dbReference type="GO" id="GO:0006260">
    <property type="term" value="P:DNA replication"/>
    <property type="evidence" value="ECO:0007669"/>
    <property type="project" value="UniProtKB-UniRule"/>
</dbReference>
<dbReference type="Pfam" id="PF00560">
    <property type="entry name" value="LRR_1"/>
    <property type="match status" value="1"/>
</dbReference>
<evidence type="ECO:0000256" key="5">
    <source>
        <dbReference type="RuleBase" id="RU368084"/>
    </source>
</evidence>
<dbReference type="AlphaFoldDB" id="A0A1R3L669"/>
<proteinExistence type="inferred from homology"/>
<dbReference type="SUPFAM" id="SSF52058">
    <property type="entry name" value="L domain-like"/>
    <property type="match status" value="1"/>
</dbReference>
<dbReference type="InterPro" id="IPR056772">
    <property type="entry name" value="RecA-like_ORC2"/>
</dbReference>
<dbReference type="InterPro" id="IPR007220">
    <property type="entry name" value="ORC2"/>
</dbReference>
<feature type="domain" description="Origin recognition complex subunit 2 winged-helix" evidence="7">
    <location>
        <begin position="300"/>
        <end position="359"/>
    </location>
</feature>
<sequence>MDPKYGNEEEEEEEEFGFSRNYFLAREASGSRSAKKSARKLADIDLVDEQVLRAAASTILTKHEKEIEALLRRYKDMYSKWLFELRCGFGLLFYGFGSKKVLLEDFASTSLTDFGVLVVNGYLPSVNIKQVVITMAEVLQDQLKGKHRSSTGSKSKTQQSFSSQSMEDLLSFLNGHHSNENNCLVCVVVHNIDGPALRDPETQQCLARIASCSNVGMVASIDHVNAPLLWDKKMVHTQFNWCWYHVPTFAPYKVEGVFSPLILASGTAAQTTKTALVVLQSLTPNAQSVFKILAEYQLANEKEEGMPINTLYTKCRERFLVSSQVTLNSHLTEFRDHELVKTRRHSDGQDCLYIPLSSEAVEKLLPELDVVVGGEIGDEGGEDGDGEVEVEIDGERKDLVFGVFEGLKDLSNNNIGGTIPENLPLTLKTFFLSANQLTGSIPSSLSKLTLLSDMSVNVNHLSGDLPDAFQSLTGLINLMMRKKVKKEKKRA</sequence>
<name>A0A1R3L669_ASPOF</name>
<comment type="similarity">
    <text evidence="2 5">Belongs to the ORC2 family.</text>
</comment>
<keyword evidence="3 5" id="KW-0235">DNA replication</keyword>
<comment type="function">
    <text evidence="5">Component of the origin recognition complex (ORC) that binds origins of replication. DNA-binding is ATP-dependent. ORC is required to assemble the pre-replication complex necessary to initiate DNA replication.</text>
</comment>
<keyword evidence="9" id="KW-1185">Reference proteome</keyword>
<dbReference type="PANTHER" id="PTHR14052:SF0">
    <property type="entry name" value="ORIGIN RECOGNITION COMPLEX SUBUNIT 2"/>
    <property type="match status" value="1"/>
</dbReference>
<dbReference type="OMA" id="YDFELAY"/>
<evidence type="ECO:0000313" key="8">
    <source>
        <dbReference type="EMBL" id="ONK55106.1"/>
    </source>
</evidence>
<dbReference type="Gene3D" id="3.80.10.10">
    <property type="entry name" value="Ribonuclease Inhibitor"/>
    <property type="match status" value="1"/>
</dbReference>
<evidence type="ECO:0000313" key="9">
    <source>
        <dbReference type="Proteomes" id="UP000243459"/>
    </source>
</evidence>
<evidence type="ECO:0000259" key="6">
    <source>
        <dbReference type="Pfam" id="PF04084"/>
    </source>
</evidence>
<dbReference type="InterPro" id="IPR001611">
    <property type="entry name" value="Leu-rich_rpt"/>
</dbReference>
<comment type="subcellular location">
    <subcellularLocation>
        <location evidence="1 5">Nucleus</location>
    </subcellularLocation>
</comment>
<dbReference type="Proteomes" id="UP000243459">
    <property type="component" value="Unassembled WGS sequence"/>
</dbReference>
<dbReference type="Pfam" id="PF04084">
    <property type="entry name" value="RecA-like_ORC2"/>
    <property type="match status" value="1"/>
</dbReference>
<dbReference type="InterPro" id="IPR056773">
    <property type="entry name" value="WHD_ORC2"/>
</dbReference>
<accession>A0A1R3L669</accession>
<dbReference type="Gramene" id="ONK55106">
    <property type="protein sequence ID" value="ONK55106"/>
    <property type="gene ID" value="A4U43_UnF7620"/>
</dbReference>
<dbReference type="GO" id="GO:0003688">
    <property type="term" value="F:DNA replication origin binding"/>
    <property type="evidence" value="ECO:0007669"/>
    <property type="project" value="UniProtKB-UniRule"/>
</dbReference>
<evidence type="ECO:0000256" key="1">
    <source>
        <dbReference type="ARBA" id="ARBA00004123"/>
    </source>
</evidence>
<evidence type="ECO:0000256" key="2">
    <source>
        <dbReference type="ARBA" id="ARBA00007421"/>
    </source>
</evidence>
<comment type="subunit">
    <text evidence="5">Component of the origin recognition complex (ORC).</text>
</comment>
<dbReference type="Pfam" id="PF24882">
    <property type="entry name" value="WHD_ORC2"/>
    <property type="match status" value="1"/>
</dbReference>
<gene>
    <name evidence="8" type="ORF">A4U43_UnF7620</name>
</gene>
<evidence type="ECO:0000256" key="3">
    <source>
        <dbReference type="ARBA" id="ARBA00022705"/>
    </source>
</evidence>
<reference evidence="9" key="1">
    <citation type="journal article" date="2017" name="Nat. Commun.">
        <title>The asparagus genome sheds light on the origin and evolution of a young Y chromosome.</title>
        <authorList>
            <person name="Harkess A."/>
            <person name="Zhou J."/>
            <person name="Xu C."/>
            <person name="Bowers J.E."/>
            <person name="Van der Hulst R."/>
            <person name="Ayyampalayam S."/>
            <person name="Mercati F."/>
            <person name="Riccardi P."/>
            <person name="McKain M.R."/>
            <person name="Kakrana A."/>
            <person name="Tang H."/>
            <person name="Ray J."/>
            <person name="Groenendijk J."/>
            <person name="Arikit S."/>
            <person name="Mathioni S.M."/>
            <person name="Nakano M."/>
            <person name="Shan H."/>
            <person name="Telgmann-Rauber A."/>
            <person name="Kanno A."/>
            <person name="Yue Z."/>
            <person name="Chen H."/>
            <person name="Li W."/>
            <person name="Chen Y."/>
            <person name="Xu X."/>
            <person name="Zhang Y."/>
            <person name="Luo S."/>
            <person name="Chen H."/>
            <person name="Gao J."/>
            <person name="Mao Z."/>
            <person name="Pires J.C."/>
            <person name="Luo M."/>
            <person name="Kudrna D."/>
            <person name="Wing R.A."/>
            <person name="Meyers B.C."/>
            <person name="Yi K."/>
            <person name="Kong H."/>
            <person name="Lavrijsen P."/>
            <person name="Sunseri F."/>
            <person name="Falavigna A."/>
            <person name="Ye Y."/>
            <person name="Leebens-Mack J.H."/>
            <person name="Chen G."/>
        </authorList>
    </citation>
    <scope>NUCLEOTIDE SEQUENCE [LARGE SCALE GENOMIC DNA]</scope>
    <source>
        <strain evidence="9">cv. DH0086</strain>
    </source>
</reference>
<protein>
    <recommendedName>
        <fullName evidence="5">Origin recognition complex subunit 2</fullName>
    </recommendedName>
</protein>
<organism evidence="8 9">
    <name type="scientific">Asparagus officinalis</name>
    <name type="common">Garden asparagus</name>
    <dbReference type="NCBI Taxonomy" id="4686"/>
    <lineage>
        <taxon>Eukaryota</taxon>
        <taxon>Viridiplantae</taxon>
        <taxon>Streptophyta</taxon>
        <taxon>Embryophyta</taxon>
        <taxon>Tracheophyta</taxon>
        <taxon>Spermatophyta</taxon>
        <taxon>Magnoliopsida</taxon>
        <taxon>Liliopsida</taxon>
        <taxon>Asparagales</taxon>
        <taxon>Asparagaceae</taxon>
        <taxon>Asparagoideae</taxon>
        <taxon>Asparagus</taxon>
    </lineage>
</organism>
<dbReference type="InterPro" id="IPR032675">
    <property type="entry name" value="LRR_dom_sf"/>
</dbReference>